<sequence>MNVMKAITTATPRPERAADRAIERTTRPESDRNETDATAETEKKRSVSRAEFSALLALISGAGSRVRSDLIQQLPAEGASLVDKLLDEAAAEQTTDESTADTLTGEGAFPGEKGLRTALQHGSHDREAQEAAQQVSEALRYGILNTSIDNTPTEPSTDDIIDLPTYAKNRGTNGLLGISRAAQQISAQLGGQGEIEGERNALAVLSRIATKRGSSLEQLMAIGDVRGADARAALDALLAKAGTPAGTEIADNAAAAAAASASASALAAATAASAADPTTPIKDLDAVAPELRSRVQRVIDRMKGEYGHDVSIVETARSQERQDHLYEQGRTRPGAVVTWTRDSAHTRGDAVDVIVDGSWENAQGFARLQRIAKEEGLRTLGMKDPGHLELANHGERALANAAPQALDKVTAAFQRQSSSAAQAASQAAPAGVAQVASVAGVAQVARVADANAAPAAMGEGAAAYVAQANANKGANGEQNGNAFGRGARDENGHPINDGRKLGHTKQDAAGDTSGFGALHGNGNGQSGIQATGAERAASVGQAAGSEQAQRVSEIQAMRADAPAGPLSRMTLNVDNANGTQDRITVDLRGNVVDTFISTDASSAERMKLRTGELQESLSRHGLDAESVRISGASKSEQNDSSRAISSERDALRTNGATQTTSGEGAQSQSQRDRATGRDWDKQQDARREQKEQAAREQQREQANQRGWQNLFNGTK</sequence>
<proteinExistence type="predicted"/>
<feature type="compositionally biased region" description="Polar residues" evidence="1">
    <location>
        <begin position="654"/>
        <end position="669"/>
    </location>
</feature>
<dbReference type="Gene3D" id="3.30.1380.10">
    <property type="match status" value="1"/>
</dbReference>
<feature type="compositionally biased region" description="Basic and acidic residues" evidence="1">
    <location>
        <begin position="670"/>
        <end position="699"/>
    </location>
</feature>
<dbReference type="AlphaFoldDB" id="A0A6M4IN73"/>
<accession>A0A6M4IN73</accession>
<dbReference type="EMBL" id="CP053085">
    <property type="protein sequence ID" value="QJR36454.1"/>
    <property type="molecule type" value="Genomic_DNA"/>
</dbReference>
<feature type="compositionally biased region" description="Basic and acidic residues" evidence="1">
    <location>
        <begin position="486"/>
        <end position="508"/>
    </location>
</feature>
<dbReference type="InterPro" id="IPR009045">
    <property type="entry name" value="Zn_M74/Hedgehog-like"/>
</dbReference>
<feature type="compositionally biased region" description="Basic and acidic residues" evidence="1">
    <location>
        <begin position="13"/>
        <end position="45"/>
    </location>
</feature>
<feature type="compositionally biased region" description="Polar residues" evidence="1">
    <location>
        <begin position="706"/>
        <end position="715"/>
    </location>
</feature>
<gene>
    <name evidence="2" type="ORF">HKW67_13545</name>
</gene>
<reference evidence="2 3" key="1">
    <citation type="submission" date="2020-05" db="EMBL/GenBank/DDBJ databases">
        <title>Complete genome sequence of Gemmatimonas greenlandica TET16.</title>
        <authorList>
            <person name="Zeng Y."/>
        </authorList>
    </citation>
    <scope>NUCLEOTIDE SEQUENCE [LARGE SCALE GENOMIC DNA]</scope>
    <source>
        <strain evidence="2 3">TET16</strain>
    </source>
</reference>
<dbReference type="KEGG" id="ggr:HKW67_13545"/>
<feature type="region of interest" description="Disordered" evidence="1">
    <location>
        <begin position="614"/>
        <end position="715"/>
    </location>
</feature>
<dbReference type="Proteomes" id="UP000500938">
    <property type="component" value="Chromosome"/>
</dbReference>
<dbReference type="CDD" id="cd14845">
    <property type="entry name" value="L-Ala-D-Glu_peptidase_like"/>
    <property type="match status" value="1"/>
</dbReference>
<feature type="compositionally biased region" description="Basic and acidic residues" evidence="1">
    <location>
        <begin position="614"/>
        <end position="626"/>
    </location>
</feature>
<feature type="region of interest" description="Disordered" evidence="1">
    <location>
        <begin position="90"/>
        <end position="113"/>
    </location>
</feature>
<dbReference type="RefSeq" id="WP_171225886.1">
    <property type="nucleotide sequence ID" value="NZ_CP053085.1"/>
</dbReference>
<feature type="compositionally biased region" description="Polar residues" evidence="1">
    <location>
        <begin position="632"/>
        <end position="644"/>
    </location>
</feature>
<evidence type="ECO:0000313" key="3">
    <source>
        <dbReference type="Proteomes" id="UP000500938"/>
    </source>
</evidence>
<organism evidence="2 3">
    <name type="scientific">Gemmatimonas groenlandica</name>
    <dbReference type="NCBI Taxonomy" id="2732249"/>
    <lineage>
        <taxon>Bacteria</taxon>
        <taxon>Pseudomonadati</taxon>
        <taxon>Gemmatimonadota</taxon>
        <taxon>Gemmatimonadia</taxon>
        <taxon>Gemmatimonadales</taxon>
        <taxon>Gemmatimonadaceae</taxon>
        <taxon>Gemmatimonas</taxon>
    </lineage>
</organism>
<dbReference type="SUPFAM" id="SSF55166">
    <property type="entry name" value="Hedgehog/DD-peptidase"/>
    <property type="match status" value="1"/>
</dbReference>
<evidence type="ECO:0000256" key="1">
    <source>
        <dbReference type="SAM" id="MobiDB-lite"/>
    </source>
</evidence>
<feature type="region of interest" description="Disordered" evidence="1">
    <location>
        <begin position="472"/>
        <end position="551"/>
    </location>
</feature>
<evidence type="ECO:0000313" key="2">
    <source>
        <dbReference type="EMBL" id="QJR36454.1"/>
    </source>
</evidence>
<name>A0A6M4IN73_9BACT</name>
<keyword evidence="3" id="KW-1185">Reference proteome</keyword>
<protein>
    <submittedName>
        <fullName evidence="2">M15 family metallopeptidase</fullName>
    </submittedName>
</protein>
<feature type="region of interest" description="Disordered" evidence="1">
    <location>
        <begin position="1"/>
        <end position="46"/>
    </location>
</feature>